<dbReference type="InterPro" id="IPR050518">
    <property type="entry name" value="Rpo3/RPB3_RNA_Pol_subunit"/>
</dbReference>
<gene>
    <name evidence="8" type="ORF">TCIL3000_10_13150</name>
</gene>
<dbReference type="VEuPathDB" id="TriTrypDB:TcIL3000_10_13150"/>
<comment type="function">
    <text evidence="1">DNA-dependent RNA polymerase catalyzes the transcription of DNA into RNA using the four ribonucleoside triphosphates as substrates.</text>
</comment>
<dbReference type="AlphaFoldDB" id="G0UYR5"/>
<protein>
    <recommendedName>
        <fullName evidence="5">Plastid-encoded RNA polymerase subunit alpha</fullName>
    </recommendedName>
</protein>
<dbReference type="GO" id="GO:0005736">
    <property type="term" value="C:RNA polymerase I complex"/>
    <property type="evidence" value="ECO:0007669"/>
    <property type="project" value="TreeGrafter"/>
</dbReference>
<evidence type="ECO:0000256" key="4">
    <source>
        <dbReference type="ARBA" id="ARBA00026088"/>
    </source>
</evidence>
<dbReference type="Gene3D" id="2.170.120.12">
    <property type="entry name" value="DNA-directed RNA polymerase, insert domain"/>
    <property type="match status" value="1"/>
</dbReference>
<dbReference type="GO" id="GO:0046983">
    <property type="term" value="F:protein dimerization activity"/>
    <property type="evidence" value="ECO:0007669"/>
    <property type="project" value="InterPro"/>
</dbReference>
<evidence type="ECO:0000256" key="2">
    <source>
        <dbReference type="ARBA" id="ARBA00022478"/>
    </source>
</evidence>
<dbReference type="EMBL" id="HE575323">
    <property type="protein sequence ID" value="CCC94532.1"/>
    <property type="molecule type" value="Genomic_DNA"/>
</dbReference>
<keyword evidence="3" id="KW-0804">Transcription</keyword>
<keyword evidence="2" id="KW-0240">DNA-directed RNA polymerase</keyword>
<dbReference type="SUPFAM" id="SSF56553">
    <property type="entry name" value="Insert subdomain of RNA polymerase alpha subunit"/>
    <property type="match status" value="1"/>
</dbReference>
<dbReference type="PANTHER" id="PTHR11800:SF13">
    <property type="entry name" value="DNA-DIRECTED RNA POLYMERASES I AND III SUBUNIT RPAC1"/>
    <property type="match status" value="1"/>
</dbReference>
<feature type="domain" description="DNA-directed RNA polymerase RpoA/D/Rpb3-type" evidence="7">
    <location>
        <begin position="2"/>
        <end position="244"/>
    </location>
</feature>
<dbReference type="Gene3D" id="3.30.1360.10">
    <property type="entry name" value="RNA polymerase, RBP11-like subunit"/>
    <property type="match status" value="1"/>
</dbReference>
<dbReference type="InterPro" id="IPR036643">
    <property type="entry name" value="RNApol_insert_sf"/>
</dbReference>
<dbReference type="PANTHER" id="PTHR11800">
    <property type="entry name" value="DNA-DIRECTED RNA POLYMERASE"/>
    <property type="match status" value="1"/>
</dbReference>
<dbReference type="GO" id="GO:0005666">
    <property type="term" value="C:RNA polymerase III complex"/>
    <property type="evidence" value="ECO:0007669"/>
    <property type="project" value="TreeGrafter"/>
</dbReference>
<dbReference type="InterPro" id="IPR011262">
    <property type="entry name" value="DNA-dir_RNA_pol_insert"/>
</dbReference>
<dbReference type="SUPFAM" id="SSF55257">
    <property type="entry name" value="RBP11-like subunits of RNA polymerase"/>
    <property type="match status" value="1"/>
</dbReference>
<dbReference type="InterPro" id="IPR011263">
    <property type="entry name" value="DNA-dir_RNA_pol_RpoA/D/Rpb3"/>
</dbReference>
<feature type="compositionally biased region" description="Basic residues" evidence="6">
    <location>
        <begin position="168"/>
        <end position="177"/>
    </location>
</feature>
<name>G0UYR5_TRYCI</name>
<evidence type="ECO:0000256" key="5">
    <source>
        <dbReference type="ARBA" id="ARBA00031776"/>
    </source>
</evidence>
<comment type="subunit">
    <text evidence="4">In plastids the minimal PEP RNA polymerase catalytic core is composed of four subunits: alpha, beta, beta', and beta''. When a (nuclear-encoded) sigma factor is associated with the core the holoenzyme is formed, which can initiate transcription.</text>
</comment>
<dbReference type="GO" id="GO:0003899">
    <property type="term" value="F:DNA-directed RNA polymerase activity"/>
    <property type="evidence" value="ECO:0007669"/>
    <property type="project" value="InterPro"/>
</dbReference>
<reference evidence="8" key="1">
    <citation type="journal article" date="2012" name="Proc. Natl. Acad. Sci. U.S.A.">
        <title>Antigenic diversity is generated by distinct evolutionary mechanisms in African trypanosome species.</title>
        <authorList>
            <person name="Jackson A.P."/>
            <person name="Berry A."/>
            <person name="Aslett M."/>
            <person name="Allison H.C."/>
            <person name="Burton P."/>
            <person name="Vavrova-Anderson J."/>
            <person name="Brown R."/>
            <person name="Browne H."/>
            <person name="Corton N."/>
            <person name="Hauser H."/>
            <person name="Gamble J."/>
            <person name="Gilderthorp R."/>
            <person name="Marcello L."/>
            <person name="McQuillan J."/>
            <person name="Otto T.D."/>
            <person name="Quail M.A."/>
            <person name="Sanders M.J."/>
            <person name="van Tonder A."/>
            <person name="Ginger M.L."/>
            <person name="Field M.C."/>
            <person name="Barry J.D."/>
            <person name="Hertz-Fowler C."/>
            <person name="Berriman M."/>
        </authorList>
    </citation>
    <scope>NUCLEOTIDE SEQUENCE</scope>
    <source>
        <strain evidence="8">IL3000</strain>
    </source>
</reference>
<dbReference type="Pfam" id="PF01193">
    <property type="entry name" value="RNA_pol_L"/>
    <property type="match status" value="1"/>
</dbReference>
<accession>G0UYR5</accession>
<evidence type="ECO:0000259" key="7">
    <source>
        <dbReference type="SMART" id="SM00662"/>
    </source>
</evidence>
<evidence type="ECO:0000256" key="3">
    <source>
        <dbReference type="ARBA" id="ARBA00023163"/>
    </source>
</evidence>
<organism evidence="8">
    <name type="scientific">Trypanosoma congolense (strain IL3000)</name>
    <dbReference type="NCBI Taxonomy" id="1068625"/>
    <lineage>
        <taxon>Eukaryota</taxon>
        <taxon>Discoba</taxon>
        <taxon>Euglenozoa</taxon>
        <taxon>Kinetoplastea</taxon>
        <taxon>Metakinetoplastina</taxon>
        <taxon>Trypanosomatida</taxon>
        <taxon>Trypanosomatidae</taxon>
        <taxon>Trypanosoma</taxon>
        <taxon>Nannomonas</taxon>
    </lineage>
</organism>
<dbReference type="InterPro" id="IPR036603">
    <property type="entry name" value="RBP11-like"/>
</dbReference>
<feature type="region of interest" description="Disordered" evidence="6">
    <location>
        <begin position="162"/>
        <end position="203"/>
    </location>
</feature>
<dbReference type="Pfam" id="PF01000">
    <property type="entry name" value="RNA_pol_A_bac"/>
    <property type="match status" value="1"/>
</dbReference>
<dbReference type="SMART" id="SM00662">
    <property type="entry name" value="RPOLD"/>
    <property type="match status" value="1"/>
</dbReference>
<dbReference type="GO" id="GO:0006351">
    <property type="term" value="P:DNA-templated transcription"/>
    <property type="evidence" value="ECO:0007669"/>
    <property type="project" value="InterPro"/>
</dbReference>
<sequence length="258" mass="28892">MFRRLMITEVPVLAFDRVLIEENDGVVPDEVLCHRIGLIPLAGPVTWMKYITDSHSVTIDNLDPAHVLVFELDVEGQHGVQATSVYSGDLKWRPLRSQEEVAAKSEDNRVFLVHPDIVLTRLGPGQRLKLRAIAIKGIGVVHAKWSPVAACFYEIRHEAVRKEEETRPKRHSSRHLRHDADNEEAEDVDLGSPASARGANNVSTQKGREIVRFTVESVGQLSAADVFRHALRLFIERMRDLVSQVRLADPHMPGGSVV</sequence>
<evidence type="ECO:0000256" key="1">
    <source>
        <dbReference type="ARBA" id="ARBA00004026"/>
    </source>
</evidence>
<evidence type="ECO:0000256" key="6">
    <source>
        <dbReference type="SAM" id="MobiDB-lite"/>
    </source>
</evidence>
<evidence type="ECO:0000313" key="8">
    <source>
        <dbReference type="EMBL" id="CCC94532.1"/>
    </source>
</evidence>
<proteinExistence type="predicted"/>